<name>A0A0U1QTL6_YERP3</name>
<keyword evidence="2" id="KW-0614">Plasmid</keyword>
<dbReference type="InterPro" id="IPR023346">
    <property type="entry name" value="Lysozyme-like_dom_sf"/>
</dbReference>
<dbReference type="KEGG" id="ypi:YpsIP31758_B0011"/>
<evidence type="ECO:0000313" key="2">
    <source>
        <dbReference type="EMBL" id="ABS45725.1"/>
    </source>
</evidence>
<dbReference type="Pfam" id="PF01464">
    <property type="entry name" value="SLT"/>
    <property type="match status" value="1"/>
</dbReference>
<feature type="domain" description="Transglycosylase SLT" evidence="1">
    <location>
        <begin position="21"/>
        <end position="122"/>
    </location>
</feature>
<dbReference type="Gene3D" id="1.10.530.10">
    <property type="match status" value="1"/>
</dbReference>
<dbReference type="RefSeq" id="WP_011988569.1">
    <property type="nucleotide sequence ID" value="NC_009705.1"/>
</dbReference>
<gene>
    <name evidence="2" type="ordered locus">YpsIP31758_B0011</name>
</gene>
<proteinExistence type="predicted"/>
<evidence type="ECO:0000259" key="1">
    <source>
        <dbReference type="Pfam" id="PF01464"/>
    </source>
</evidence>
<evidence type="ECO:0000313" key="3">
    <source>
        <dbReference type="Proteomes" id="UP000002412"/>
    </source>
</evidence>
<organism evidence="2 3">
    <name type="scientific">Yersinia pseudotuberculosis serotype O:1b (strain IP 31758)</name>
    <dbReference type="NCBI Taxonomy" id="349747"/>
    <lineage>
        <taxon>Bacteria</taxon>
        <taxon>Pseudomonadati</taxon>
        <taxon>Pseudomonadota</taxon>
        <taxon>Gammaproteobacteria</taxon>
        <taxon>Enterobacterales</taxon>
        <taxon>Yersiniaceae</taxon>
        <taxon>Yersinia</taxon>
    </lineage>
</organism>
<geneLocation type="plasmid" evidence="3">
    <name>plasmid_153kb</name>
</geneLocation>
<dbReference type="SUPFAM" id="SSF53955">
    <property type="entry name" value="Lysozyme-like"/>
    <property type="match status" value="1"/>
</dbReference>
<dbReference type="HOGENOM" id="CLU_094905_3_1_6"/>
<sequence length="159" mass="18268">MIDLPPLRPSEINHLNSVNNCIYLAANHYQVEPDILKSIVLTEGTKIGQQVRNTNNSVDMSVMGINTIHLPELSKYNIDKDILLSNPCLNVMIGAWLLKSHLSKVDIRDPKAYWRAIGNYNSKTPKFNLKYQQLIWNNLRRVRAGYVQTTYSITENTKR</sequence>
<accession>A0A0U1QTL6</accession>
<dbReference type="AlphaFoldDB" id="A0A0U1QTL6"/>
<protein>
    <submittedName>
        <fullName evidence="2">Conjugal transfer protein</fullName>
    </submittedName>
</protein>
<dbReference type="InterPro" id="IPR008258">
    <property type="entry name" value="Transglycosylase_SLT_dom_1"/>
</dbReference>
<dbReference type="EMBL" id="CP000719">
    <property type="protein sequence ID" value="ABS45725.1"/>
    <property type="molecule type" value="Genomic_DNA"/>
</dbReference>
<dbReference type="CDD" id="cd13400">
    <property type="entry name" value="LT_IagB-like"/>
    <property type="match status" value="1"/>
</dbReference>
<reference evidence="2 3" key="1">
    <citation type="journal article" date="2007" name="PLoS Genet.">
        <title>The complete genome sequence of Yersinia pseudotuberculosis IP31758, the causative agent of Far East scarlet-like fever.</title>
        <authorList>
            <person name="Eppinger M."/>
            <person name="Rosovitz M.J."/>
            <person name="Fricke W.F."/>
            <person name="Rasko D.A."/>
            <person name="Kokorina G."/>
            <person name="Fayolle C."/>
            <person name="Lindler L.E."/>
            <person name="Carniel E."/>
            <person name="Ravel J."/>
        </authorList>
    </citation>
    <scope>NUCLEOTIDE SEQUENCE [LARGE SCALE GENOMIC DNA]</scope>
    <source>
        <strain evidence="2 3">IP 31758</strain>
        <plasmid evidence="3">Plasmid plasmid_153kb</plasmid>
    </source>
</reference>
<dbReference type="Proteomes" id="UP000002412">
    <property type="component" value="Plasmid p_153kb"/>
</dbReference>